<dbReference type="PANTHER" id="PTHR19446">
    <property type="entry name" value="REVERSE TRANSCRIPTASES"/>
    <property type="match status" value="1"/>
</dbReference>
<organism evidence="2 3">
    <name type="scientific">Lasius niger</name>
    <name type="common">Black garden ant</name>
    <dbReference type="NCBI Taxonomy" id="67767"/>
    <lineage>
        <taxon>Eukaryota</taxon>
        <taxon>Metazoa</taxon>
        <taxon>Ecdysozoa</taxon>
        <taxon>Arthropoda</taxon>
        <taxon>Hexapoda</taxon>
        <taxon>Insecta</taxon>
        <taxon>Pterygota</taxon>
        <taxon>Neoptera</taxon>
        <taxon>Endopterygota</taxon>
        <taxon>Hymenoptera</taxon>
        <taxon>Apocrita</taxon>
        <taxon>Aculeata</taxon>
        <taxon>Formicoidea</taxon>
        <taxon>Formicidae</taxon>
        <taxon>Formicinae</taxon>
        <taxon>Lasius</taxon>
        <taxon>Lasius</taxon>
    </lineage>
</organism>
<keyword evidence="2" id="KW-0695">RNA-directed DNA polymerase</keyword>
<dbReference type="Pfam" id="PF00078">
    <property type="entry name" value="RVT_1"/>
    <property type="match status" value="1"/>
</dbReference>
<dbReference type="InterPro" id="IPR043502">
    <property type="entry name" value="DNA/RNA_pol_sf"/>
</dbReference>
<comment type="caution">
    <text evidence="2">The sequence shown here is derived from an EMBL/GenBank/DDBJ whole genome shotgun (WGS) entry which is preliminary data.</text>
</comment>
<evidence type="ECO:0000313" key="2">
    <source>
        <dbReference type="EMBL" id="KMQ90820.1"/>
    </source>
</evidence>
<keyword evidence="2" id="KW-0808">Transferase</keyword>
<evidence type="ECO:0000259" key="1">
    <source>
        <dbReference type="Pfam" id="PF00078"/>
    </source>
</evidence>
<accession>A0A0J7NE63</accession>
<dbReference type="AlphaFoldDB" id="A0A0J7NE63"/>
<proteinExistence type="predicted"/>
<dbReference type="GO" id="GO:0003964">
    <property type="term" value="F:RNA-directed DNA polymerase activity"/>
    <property type="evidence" value="ECO:0007669"/>
    <property type="project" value="UniProtKB-KW"/>
</dbReference>
<feature type="domain" description="Reverse transcriptase" evidence="1">
    <location>
        <begin position="69"/>
        <end position="129"/>
    </location>
</feature>
<dbReference type="Proteomes" id="UP000036403">
    <property type="component" value="Unassembled WGS sequence"/>
</dbReference>
<gene>
    <name evidence="2" type="ORF">RF55_9382</name>
</gene>
<keyword evidence="3" id="KW-1185">Reference proteome</keyword>
<name>A0A0J7NE63_LASNI</name>
<dbReference type="OrthoDB" id="2304183at2759"/>
<sequence length="153" mass="17995">MDRPFIAEELERAVNSVRVNSAPGRDQIDYIMIKNLNQKFKEELLTLFNWIYENGRLFEDWKDYQTIFIDKGNKEKVRPIALSSCMSKILERMVNDRLVWWAENNNKLDKNQNGFRKGRSCIDNLVKLNTQVEIGILEGQHTIAAFFRRVVGL</sequence>
<dbReference type="SUPFAM" id="SSF56672">
    <property type="entry name" value="DNA/RNA polymerases"/>
    <property type="match status" value="1"/>
</dbReference>
<keyword evidence="2" id="KW-0548">Nucleotidyltransferase</keyword>
<dbReference type="PaxDb" id="67767-A0A0J7NE63"/>
<reference evidence="2 3" key="1">
    <citation type="submission" date="2015-04" db="EMBL/GenBank/DDBJ databases">
        <title>Lasius niger genome sequencing.</title>
        <authorList>
            <person name="Konorov E.A."/>
            <person name="Nikitin M.A."/>
            <person name="Kirill M.V."/>
            <person name="Chang P."/>
        </authorList>
    </citation>
    <scope>NUCLEOTIDE SEQUENCE [LARGE SCALE GENOMIC DNA]</scope>
    <source>
        <tissue evidence="2">Whole</tissue>
    </source>
</reference>
<dbReference type="InterPro" id="IPR000477">
    <property type="entry name" value="RT_dom"/>
</dbReference>
<evidence type="ECO:0000313" key="3">
    <source>
        <dbReference type="Proteomes" id="UP000036403"/>
    </source>
</evidence>
<protein>
    <submittedName>
        <fullName evidence="2">Rna-directed dna polymerase from mobile element jockey-like protein</fullName>
    </submittedName>
</protein>
<dbReference type="STRING" id="67767.A0A0J7NE63"/>
<dbReference type="EMBL" id="LBMM01006202">
    <property type="protein sequence ID" value="KMQ90820.1"/>
    <property type="molecule type" value="Genomic_DNA"/>
</dbReference>